<evidence type="ECO:0000313" key="2">
    <source>
        <dbReference type="EMBL" id="PZO18948.1"/>
    </source>
</evidence>
<reference evidence="3" key="1">
    <citation type="submission" date="2018-04" db="EMBL/GenBank/DDBJ databases">
        <authorList>
            <person name="Cornet L."/>
        </authorList>
    </citation>
    <scope>NUCLEOTIDE SEQUENCE [LARGE SCALE GENOMIC DNA]</scope>
</reference>
<proteinExistence type="predicted"/>
<dbReference type="EMBL" id="QBMC01000049">
    <property type="protein sequence ID" value="PZO18948.1"/>
    <property type="molecule type" value="Genomic_DNA"/>
</dbReference>
<dbReference type="InterPro" id="IPR021399">
    <property type="entry name" value="DUF3038"/>
</dbReference>
<evidence type="ECO:0000313" key="3">
    <source>
        <dbReference type="Proteomes" id="UP000249354"/>
    </source>
</evidence>
<evidence type="ECO:0000256" key="1">
    <source>
        <dbReference type="SAM" id="MobiDB-lite"/>
    </source>
</evidence>
<reference evidence="2 3" key="2">
    <citation type="submission" date="2018-06" db="EMBL/GenBank/DDBJ databases">
        <title>Metagenomic assembly of (sub)arctic Cyanobacteria and their associated microbiome from non-axenic cultures.</title>
        <authorList>
            <person name="Baurain D."/>
        </authorList>
    </citation>
    <scope>NUCLEOTIDE SEQUENCE [LARGE SCALE GENOMIC DNA]</scope>
    <source>
        <strain evidence="2">ULC129bin1</strain>
    </source>
</reference>
<comment type="caution">
    <text evidence="2">The sequence shown here is derived from an EMBL/GenBank/DDBJ whole genome shotgun (WGS) entry which is preliminary data.</text>
</comment>
<sequence>MQVQSPPTTEPPKPQIIDQLTTPAGVPNECSRRAKTQIDLLLLAIEALDLGGAEAMLAASKELGLDEVIRGRVNLWLLRSSNPLRRFSQRQPMSLEEGKALVLITCFLARRLTVLIRQLLLGYQQLNDQELSFEHHFRLSDYLARFRSHFRARMNAKRSSVIAYSTDEKLNELAIDLLTKLLFCTGTDGAERLWISLFDGEVS</sequence>
<accession>A0A2W4WIA5</accession>
<organism evidence="2 3">
    <name type="scientific">Leptolyngbya foveolarum</name>
    <dbReference type="NCBI Taxonomy" id="47253"/>
    <lineage>
        <taxon>Bacteria</taxon>
        <taxon>Bacillati</taxon>
        <taxon>Cyanobacteriota</taxon>
        <taxon>Cyanophyceae</taxon>
        <taxon>Leptolyngbyales</taxon>
        <taxon>Leptolyngbyaceae</taxon>
        <taxon>Leptolyngbya group</taxon>
        <taxon>Leptolyngbya</taxon>
    </lineage>
</organism>
<gene>
    <name evidence="2" type="ORF">DCF25_09060</name>
</gene>
<feature type="region of interest" description="Disordered" evidence="1">
    <location>
        <begin position="1"/>
        <end position="23"/>
    </location>
</feature>
<evidence type="ECO:0008006" key="4">
    <source>
        <dbReference type="Google" id="ProtNLM"/>
    </source>
</evidence>
<dbReference type="Proteomes" id="UP000249354">
    <property type="component" value="Unassembled WGS sequence"/>
</dbReference>
<name>A0A2W4WIA5_9CYAN</name>
<dbReference type="Pfam" id="PF11237">
    <property type="entry name" value="DUF3038"/>
    <property type="match status" value="1"/>
</dbReference>
<protein>
    <recommendedName>
        <fullName evidence="4">DUF3038 domain-containing protein</fullName>
    </recommendedName>
</protein>
<dbReference type="AlphaFoldDB" id="A0A2W4WIA5"/>